<keyword evidence="2 4" id="KW-0396">Initiation factor</keyword>
<evidence type="ECO:0000313" key="5">
    <source>
        <dbReference type="EMBL" id="PRW58820.1"/>
    </source>
</evidence>
<reference evidence="5 6" key="1">
    <citation type="journal article" date="2018" name="Plant J.">
        <title>Genome sequences of Chlorella sorokiniana UTEX 1602 and Micractinium conductrix SAG 241.80: implications to maltose excretion by a green alga.</title>
        <authorList>
            <person name="Arriola M.B."/>
            <person name="Velmurugan N."/>
            <person name="Zhang Y."/>
            <person name="Plunkett M.H."/>
            <person name="Hondzo H."/>
            <person name="Barney B.M."/>
        </authorList>
    </citation>
    <scope>NUCLEOTIDE SEQUENCE [LARGE SCALE GENOMIC DNA]</scope>
    <source>
        <strain evidence="6">UTEX 1602</strain>
    </source>
</reference>
<dbReference type="GO" id="GO:0005852">
    <property type="term" value="C:eukaryotic translation initiation factor 3 complex"/>
    <property type="evidence" value="ECO:0007669"/>
    <property type="project" value="UniProtKB-UniRule"/>
</dbReference>
<dbReference type="AlphaFoldDB" id="A0A2P6TXP4"/>
<dbReference type="HAMAP" id="MF_03011">
    <property type="entry name" value="eIF3l"/>
    <property type="match status" value="1"/>
</dbReference>
<dbReference type="PANTHER" id="PTHR13242:SF0">
    <property type="entry name" value="EUKARYOTIC TRANSLATION INITIATION FACTOR 3 SUBUNIT L"/>
    <property type="match status" value="1"/>
</dbReference>
<proteinExistence type="inferred from homology"/>
<evidence type="ECO:0000256" key="1">
    <source>
        <dbReference type="ARBA" id="ARBA00022490"/>
    </source>
</evidence>
<dbReference type="GO" id="GO:0003743">
    <property type="term" value="F:translation initiation factor activity"/>
    <property type="evidence" value="ECO:0007669"/>
    <property type="project" value="UniProtKB-UniRule"/>
</dbReference>
<keyword evidence="6" id="KW-1185">Reference proteome</keyword>
<comment type="subcellular location">
    <subcellularLocation>
        <location evidence="4">Cytoplasm</location>
    </subcellularLocation>
</comment>
<accession>A0A2P6TXP4</accession>
<comment type="similarity">
    <text evidence="4">Belongs to the eIF-3 subunit L family.</text>
</comment>
<dbReference type="GO" id="GO:0016282">
    <property type="term" value="C:eukaryotic 43S preinitiation complex"/>
    <property type="evidence" value="ECO:0007669"/>
    <property type="project" value="UniProtKB-UniRule"/>
</dbReference>
<comment type="caution">
    <text evidence="5">The sequence shown here is derived from an EMBL/GenBank/DDBJ whole genome shotgun (WGS) entry which is preliminary data.</text>
</comment>
<evidence type="ECO:0000256" key="4">
    <source>
        <dbReference type="HAMAP-Rule" id="MF_03011"/>
    </source>
</evidence>
<comment type="subunit">
    <text evidence="4">Component of the eukaryotic translation initiation factor 3 (eIF-3) complex.</text>
</comment>
<dbReference type="EMBL" id="LHPG02000004">
    <property type="protein sequence ID" value="PRW58820.1"/>
    <property type="molecule type" value="Genomic_DNA"/>
</dbReference>
<dbReference type="Pfam" id="PF10255">
    <property type="entry name" value="Paf67"/>
    <property type="match status" value="1"/>
</dbReference>
<evidence type="ECO:0000256" key="2">
    <source>
        <dbReference type="ARBA" id="ARBA00022540"/>
    </source>
</evidence>
<gene>
    <name evidence="5" type="ORF">C2E21_2171</name>
</gene>
<evidence type="ECO:0000313" key="6">
    <source>
        <dbReference type="Proteomes" id="UP000239899"/>
    </source>
</evidence>
<dbReference type="GO" id="GO:0033290">
    <property type="term" value="C:eukaryotic 48S preinitiation complex"/>
    <property type="evidence" value="ECO:0007669"/>
    <property type="project" value="UniProtKB-UniRule"/>
</dbReference>
<protein>
    <recommendedName>
        <fullName evidence="4">Eukaryotic translation initiation factor 3 subunit L</fullName>
        <shortName evidence="4">eIF3l</shortName>
    </recommendedName>
</protein>
<sequence length="522" mass="59390">MAQPEGGFARPAPVPKMVADFVQFLYRHIRERNINEVFVMYSHTFPHLSERFFKGATWPPVETVLHLVDGDHVFGLLYKEMYYRHLYASTQPSIEQRVDSWHNYRELFSVILNSNLNMVLPNLWLWDMVDEFVYQFQSFSQYRGKLTGKSADEVELIKAAEAQGVWEPKAVIAFLDELVKRSAIRDDLAQPGALDKLYQTEGYGTMSNVRRMLGYFALVGLLRVHSVLGDYATAIKSMAPLHPFLRKSLFTTKIPMACITMFYYTGFAYVMMQRWLDAGKCFNFILTYISKAKHQSRGAVYEQILKKNEQMYALLAIVTALCPTANRLLDEAVTNTLREKYGEKVRSMQAGSSDTFEELFTYACPKFVSPVGPETPGANTNMEAFRAQLRVFMAVVEERKHLPALKQFLKLYTSIPISKLAHLAELDADTLKQQLGLLRQSTQVVTWQTGDPLQGNPVPAGDVEFSIEQQEGEEMVVVAEPKAKVVKGDFLVRHIARFEEIMRDLEAMKPVPQQPAAPVAAH</sequence>
<dbReference type="OrthoDB" id="15082at2759"/>
<dbReference type="PANTHER" id="PTHR13242">
    <property type="entry name" value="EUKARYOTIC TRANSLATION INITIATION FACTOR 3"/>
    <property type="match status" value="1"/>
</dbReference>
<evidence type="ECO:0000256" key="3">
    <source>
        <dbReference type="ARBA" id="ARBA00022917"/>
    </source>
</evidence>
<dbReference type="Proteomes" id="UP000239899">
    <property type="component" value="Unassembled WGS sequence"/>
</dbReference>
<dbReference type="InterPro" id="IPR019382">
    <property type="entry name" value="eIF3l"/>
</dbReference>
<organism evidence="5 6">
    <name type="scientific">Chlorella sorokiniana</name>
    <name type="common">Freshwater green alga</name>
    <dbReference type="NCBI Taxonomy" id="3076"/>
    <lineage>
        <taxon>Eukaryota</taxon>
        <taxon>Viridiplantae</taxon>
        <taxon>Chlorophyta</taxon>
        <taxon>core chlorophytes</taxon>
        <taxon>Trebouxiophyceae</taxon>
        <taxon>Chlorellales</taxon>
        <taxon>Chlorellaceae</taxon>
        <taxon>Chlorella clade</taxon>
        <taxon>Chlorella</taxon>
    </lineage>
</organism>
<dbReference type="STRING" id="3076.A0A2P6TXP4"/>
<name>A0A2P6TXP4_CHLSO</name>
<keyword evidence="1 4" id="KW-0963">Cytoplasm</keyword>
<comment type="function">
    <text evidence="4">Component of the eukaryotic translation initiation factor 3 (eIF-3) complex, which is involved in protein synthesis of a specialized repertoire of mRNAs and, together with other initiation factors, stimulates binding of mRNA and methionyl-tRNAi to the 40S ribosome. The eIF-3 complex specifically targets and initiates translation of a subset of mRNAs involved in cell proliferation.</text>
</comment>
<dbReference type="GO" id="GO:0001732">
    <property type="term" value="P:formation of cytoplasmic translation initiation complex"/>
    <property type="evidence" value="ECO:0007669"/>
    <property type="project" value="UniProtKB-UniRule"/>
</dbReference>
<keyword evidence="3 4" id="KW-0648">Protein biosynthesis</keyword>